<gene>
    <name evidence="1" type="ORF">PS2015_1973</name>
</gene>
<evidence type="ECO:0008006" key="3">
    <source>
        <dbReference type="Google" id="ProtNLM"/>
    </source>
</evidence>
<name>A0A0S2KE64_9GAMM</name>
<evidence type="ECO:0000313" key="2">
    <source>
        <dbReference type="Proteomes" id="UP000065641"/>
    </source>
</evidence>
<protein>
    <recommendedName>
        <fullName evidence="3">DUF4224 domain-containing protein</fullName>
    </recommendedName>
</protein>
<dbReference type="AlphaFoldDB" id="A0A0S2KE64"/>
<proteinExistence type="predicted"/>
<keyword evidence="2" id="KW-1185">Reference proteome</keyword>
<dbReference type="RefSeq" id="WP_058022087.1">
    <property type="nucleotide sequence ID" value="NZ_CP013189.1"/>
</dbReference>
<dbReference type="OrthoDB" id="6942183at2"/>
<dbReference type="Proteomes" id="UP000065641">
    <property type="component" value="Chromosome"/>
</dbReference>
<organism evidence="1 2">
    <name type="scientific">Pseudohongiella spirulinae</name>
    <dbReference type="NCBI Taxonomy" id="1249552"/>
    <lineage>
        <taxon>Bacteria</taxon>
        <taxon>Pseudomonadati</taxon>
        <taxon>Pseudomonadota</taxon>
        <taxon>Gammaproteobacteria</taxon>
        <taxon>Pseudomonadales</taxon>
        <taxon>Pseudohongiellaceae</taxon>
        <taxon>Pseudohongiella</taxon>
    </lineage>
</organism>
<dbReference type="KEGG" id="pspi:PS2015_1973"/>
<sequence>MAESNIVYAEELARVTGLEKPAAIRRELEKQGIAVFMGKNGPWTTRDLIAAAGKRKMGLDQPANEEQYL</sequence>
<accession>A0A0S2KE64</accession>
<dbReference type="STRING" id="1249552.PS2015_1973"/>
<evidence type="ECO:0000313" key="1">
    <source>
        <dbReference type="EMBL" id="ALO46615.1"/>
    </source>
</evidence>
<dbReference type="EMBL" id="CP013189">
    <property type="protein sequence ID" value="ALO46615.1"/>
    <property type="molecule type" value="Genomic_DNA"/>
</dbReference>
<reference evidence="1 2" key="1">
    <citation type="submission" date="2015-11" db="EMBL/GenBank/DDBJ databases">
        <authorList>
            <person name="Zhang Y."/>
            <person name="Guo Z."/>
        </authorList>
    </citation>
    <scope>NUCLEOTIDE SEQUENCE [LARGE SCALE GENOMIC DNA]</scope>
    <source>
        <strain evidence="1 2">KCTC 32221</strain>
    </source>
</reference>